<organism evidence="2 3">
    <name type="scientific">Durusdinium trenchii</name>
    <dbReference type="NCBI Taxonomy" id="1381693"/>
    <lineage>
        <taxon>Eukaryota</taxon>
        <taxon>Sar</taxon>
        <taxon>Alveolata</taxon>
        <taxon>Dinophyceae</taxon>
        <taxon>Suessiales</taxon>
        <taxon>Symbiodiniaceae</taxon>
        <taxon>Durusdinium</taxon>
    </lineage>
</organism>
<gene>
    <name evidence="1" type="ORF">CCMP2556_LOCUS14403</name>
    <name evidence="2" type="ORF">CCMP2556_LOCUS14410</name>
</gene>
<evidence type="ECO:0000313" key="2">
    <source>
        <dbReference type="EMBL" id="CAK9021292.1"/>
    </source>
</evidence>
<dbReference type="PANTHER" id="PTHR16504:SF4">
    <property type="entry name" value="5'(3')-DEOXYRIBONUCLEOTIDASE"/>
    <property type="match status" value="1"/>
</dbReference>
<proteinExistence type="predicted"/>
<dbReference type="PANTHER" id="PTHR16504">
    <property type="entry name" value="5'(3')-DEOXYRIBONUCLEOTIDASE"/>
    <property type="match status" value="1"/>
</dbReference>
<evidence type="ECO:0000313" key="3">
    <source>
        <dbReference type="Proteomes" id="UP001642484"/>
    </source>
</evidence>
<accession>A0ABP0K566</accession>
<sequence>MAAVVLAGLAISSVGSRRRCTFPAAPRLPQCDKRIILVDMDGTIADFDQRALELLQARTQQSLKQEPSELCHFPLTKQFQEHKETLESIYVEENFFNSFKPIEGAIEALKEMQAHPQLEVFLCTSPIVQSKFCSQEKAEWVRKAFGEDGDSWVRRLIITSDKSC</sequence>
<name>A0ABP0K566_9DINO</name>
<dbReference type="Pfam" id="PF06941">
    <property type="entry name" value="NT5C"/>
    <property type="match status" value="1"/>
</dbReference>
<evidence type="ECO:0000313" key="1">
    <source>
        <dbReference type="EMBL" id="CAK9021269.1"/>
    </source>
</evidence>
<dbReference type="EMBL" id="CAXAMN010007358">
    <property type="protein sequence ID" value="CAK9021292.1"/>
    <property type="molecule type" value="Genomic_DNA"/>
</dbReference>
<dbReference type="Proteomes" id="UP001642484">
    <property type="component" value="Unassembled WGS sequence"/>
</dbReference>
<protein>
    <submittedName>
        <fullName evidence="2">Uncharacterized protein</fullName>
    </submittedName>
</protein>
<dbReference type="EMBL" id="CAXAMN010007347">
    <property type="protein sequence ID" value="CAK9021269.1"/>
    <property type="molecule type" value="Genomic_DNA"/>
</dbReference>
<dbReference type="InterPro" id="IPR036412">
    <property type="entry name" value="HAD-like_sf"/>
</dbReference>
<reference evidence="2 3" key="1">
    <citation type="submission" date="2024-02" db="EMBL/GenBank/DDBJ databases">
        <authorList>
            <person name="Chen Y."/>
            <person name="Shah S."/>
            <person name="Dougan E. K."/>
            <person name="Thang M."/>
            <person name="Chan C."/>
        </authorList>
    </citation>
    <scope>NUCLEOTIDE SEQUENCE [LARGE SCALE GENOMIC DNA]</scope>
</reference>
<dbReference type="Gene3D" id="3.40.50.1000">
    <property type="entry name" value="HAD superfamily/HAD-like"/>
    <property type="match status" value="1"/>
</dbReference>
<comment type="caution">
    <text evidence="2">The sequence shown here is derived from an EMBL/GenBank/DDBJ whole genome shotgun (WGS) entry which is preliminary data.</text>
</comment>
<dbReference type="InterPro" id="IPR010708">
    <property type="entry name" value="5'(3')-deoxyribonucleotidase"/>
</dbReference>
<keyword evidence="3" id="KW-1185">Reference proteome</keyword>
<dbReference type="InterPro" id="IPR023214">
    <property type="entry name" value="HAD_sf"/>
</dbReference>
<dbReference type="SUPFAM" id="SSF56784">
    <property type="entry name" value="HAD-like"/>
    <property type="match status" value="1"/>
</dbReference>